<organism evidence="1 2">
    <name type="scientific">Gymnopilus junonius</name>
    <name type="common">Spectacular rustgill mushroom</name>
    <name type="synonym">Gymnopilus spectabilis subsp. junonius</name>
    <dbReference type="NCBI Taxonomy" id="109634"/>
    <lineage>
        <taxon>Eukaryota</taxon>
        <taxon>Fungi</taxon>
        <taxon>Dikarya</taxon>
        <taxon>Basidiomycota</taxon>
        <taxon>Agaricomycotina</taxon>
        <taxon>Agaricomycetes</taxon>
        <taxon>Agaricomycetidae</taxon>
        <taxon>Agaricales</taxon>
        <taxon>Agaricineae</taxon>
        <taxon>Hymenogastraceae</taxon>
        <taxon>Gymnopilus</taxon>
    </lineage>
</organism>
<evidence type="ECO:0000313" key="2">
    <source>
        <dbReference type="Proteomes" id="UP000724874"/>
    </source>
</evidence>
<proteinExistence type="predicted"/>
<dbReference type="OrthoDB" id="2205812at2759"/>
<comment type="caution">
    <text evidence="1">The sequence shown here is derived from an EMBL/GenBank/DDBJ whole genome shotgun (WGS) entry which is preliminary data.</text>
</comment>
<sequence>MSCLLFDLAIEPLAARLRESELKGYDIPGGREKLIANLFADDTTVFLSEGDKFGDLQEILLAMQNFEARYLPLEKTTPEGEEIPPKYAHR</sequence>
<dbReference type="EMBL" id="JADNYJ010000033">
    <property type="protein sequence ID" value="KAF8902960.1"/>
    <property type="molecule type" value="Genomic_DNA"/>
</dbReference>
<dbReference type="AlphaFoldDB" id="A0A9P5TND2"/>
<keyword evidence="2" id="KW-1185">Reference proteome</keyword>
<dbReference type="Proteomes" id="UP000724874">
    <property type="component" value="Unassembled WGS sequence"/>
</dbReference>
<gene>
    <name evidence="1" type="ORF">CPB84DRAFT_1775312</name>
</gene>
<feature type="non-terminal residue" evidence="1">
    <location>
        <position position="1"/>
    </location>
</feature>
<name>A0A9P5TND2_GYMJU</name>
<evidence type="ECO:0000313" key="1">
    <source>
        <dbReference type="EMBL" id="KAF8902960.1"/>
    </source>
</evidence>
<reference evidence="1" key="1">
    <citation type="submission" date="2020-11" db="EMBL/GenBank/DDBJ databases">
        <authorList>
            <consortium name="DOE Joint Genome Institute"/>
            <person name="Ahrendt S."/>
            <person name="Riley R."/>
            <person name="Andreopoulos W."/>
            <person name="LaButti K."/>
            <person name="Pangilinan J."/>
            <person name="Ruiz-duenas F.J."/>
            <person name="Barrasa J.M."/>
            <person name="Sanchez-Garcia M."/>
            <person name="Camarero S."/>
            <person name="Miyauchi S."/>
            <person name="Serrano A."/>
            <person name="Linde D."/>
            <person name="Babiker R."/>
            <person name="Drula E."/>
            <person name="Ayuso-Fernandez I."/>
            <person name="Pacheco R."/>
            <person name="Padilla G."/>
            <person name="Ferreira P."/>
            <person name="Barriuso J."/>
            <person name="Kellner H."/>
            <person name="Castanera R."/>
            <person name="Alfaro M."/>
            <person name="Ramirez L."/>
            <person name="Pisabarro A.G."/>
            <person name="Kuo A."/>
            <person name="Tritt A."/>
            <person name="Lipzen A."/>
            <person name="He G."/>
            <person name="Yan M."/>
            <person name="Ng V."/>
            <person name="Cullen D."/>
            <person name="Martin F."/>
            <person name="Rosso M.-N."/>
            <person name="Henrissat B."/>
            <person name="Hibbett D."/>
            <person name="Martinez A.T."/>
            <person name="Grigoriev I.V."/>
        </authorList>
    </citation>
    <scope>NUCLEOTIDE SEQUENCE</scope>
    <source>
        <strain evidence="1">AH 44721</strain>
    </source>
</reference>
<accession>A0A9P5TND2</accession>
<protein>
    <submittedName>
        <fullName evidence="1">Uncharacterized protein</fullName>
    </submittedName>
</protein>